<comment type="catalytic activity">
    <reaction evidence="13">
        <text>L-valine + 2-oxoglutarate = 3-methyl-2-oxobutanoate + L-glutamate</text>
        <dbReference type="Rhea" id="RHEA:24813"/>
        <dbReference type="ChEBI" id="CHEBI:11851"/>
        <dbReference type="ChEBI" id="CHEBI:16810"/>
        <dbReference type="ChEBI" id="CHEBI:29985"/>
        <dbReference type="ChEBI" id="CHEBI:57762"/>
        <dbReference type="EC" id="2.6.1.42"/>
    </reaction>
</comment>
<keyword evidence="10 17" id="KW-0808">Transferase</keyword>
<protein>
    <recommendedName>
        <fullName evidence="7">branched-chain-amino-acid transaminase</fullName>
        <ecNumber evidence="7">2.6.1.42</ecNumber>
    </recommendedName>
</protein>
<name>A0A2W5EBU4_9SPHI</name>
<dbReference type="Pfam" id="PF01063">
    <property type="entry name" value="Aminotran_4"/>
    <property type="match status" value="1"/>
</dbReference>
<accession>A0A2W5EBU4</accession>
<dbReference type="InterPro" id="IPR005786">
    <property type="entry name" value="B_amino_transII"/>
</dbReference>
<comment type="catalytic activity">
    <reaction evidence="14">
        <text>L-isoleucine + 2-oxoglutarate = (S)-3-methyl-2-oxopentanoate + L-glutamate</text>
        <dbReference type="Rhea" id="RHEA:24801"/>
        <dbReference type="ChEBI" id="CHEBI:16810"/>
        <dbReference type="ChEBI" id="CHEBI:29985"/>
        <dbReference type="ChEBI" id="CHEBI:35146"/>
        <dbReference type="ChEBI" id="CHEBI:58045"/>
        <dbReference type="EC" id="2.6.1.42"/>
    </reaction>
</comment>
<dbReference type="NCBIfam" id="NF009897">
    <property type="entry name" value="PRK13357.1"/>
    <property type="match status" value="1"/>
</dbReference>
<evidence type="ECO:0000256" key="1">
    <source>
        <dbReference type="ARBA" id="ARBA00001933"/>
    </source>
</evidence>
<evidence type="ECO:0000256" key="2">
    <source>
        <dbReference type="ARBA" id="ARBA00003109"/>
    </source>
</evidence>
<comment type="similarity">
    <text evidence="6">Belongs to the class-IV pyridoxal-phosphate-dependent aminotransferase family.</text>
</comment>
<dbReference type="GO" id="GO:0009098">
    <property type="term" value="P:L-leucine biosynthetic process"/>
    <property type="evidence" value="ECO:0007669"/>
    <property type="project" value="UniProtKB-UniPathway"/>
</dbReference>
<dbReference type="EC" id="2.6.1.42" evidence="7"/>
<feature type="modified residue" description="N6-(pyridoxal phosphate)lysine" evidence="16">
    <location>
        <position position="195"/>
    </location>
</feature>
<evidence type="ECO:0000256" key="6">
    <source>
        <dbReference type="ARBA" id="ARBA00009320"/>
    </source>
</evidence>
<evidence type="ECO:0000313" key="17">
    <source>
        <dbReference type="EMBL" id="PZP41501.1"/>
    </source>
</evidence>
<evidence type="ECO:0000256" key="3">
    <source>
        <dbReference type="ARBA" id="ARBA00004824"/>
    </source>
</evidence>
<proteinExistence type="inferred from homology"/>
<gene>
    <name evidence="17" type="ORF">DI598_18140</name>
</gene>
<dbReference type="Proteomes" id="UP000249645">
    <property type="component" value="Unassembled WGS sequence"/>
</dbReference>
<comment type="pathway">
    <text evidence="5">Amino-acid biosynthesis; L-leucine biosynthesis; L-leucine from 3-methyl-2-oxobutanoate: step 4/4.</text>
</comment>
<dbReference type="UniPathway" id="UPA00047">
    <property type="reaction ID" value="UER00058"/>
</dbReference>
<dbReference type="GO" id="GO:0009099">
    <property type="term" value="P:L-valine biosynthetic process"/>
    <property type="evidence" value="ECO:0007669"/>
    <property type="project" value="UniProtKB-UniPathway"/>
</dbReference>
<dbReference type="GO" id="GO:0009097">
    <property type="term" value="P:isoleucine biosynthetic process"/>
    <property type="evidence" value="ECO:0007669"/>
    <property type="project" value="UniProtKB-UniPathway"/>
</dbReference>
<dbReference type="PANTHER" id="PTHR11825">
    <property type="entry name" value="SUBGROUP IIII AMINOTRANSFERASE"/>
    <property type="match status" value="1"/>
</dbReference>
<dbReference type="NCBIfam" id="TIGR01123">
    <property type="entry name" value="ilvE_II"/>
    <property type="match status" value="1"/>
</dbReference>
<evidence type="ECO:0000256" key="5">
    <source>
        <dbReference type="ARBA" id="ARBA00005072"/>
    </source>
</evidence>
<evidence type="ECO:0000256" key="14">
    <source>
        <dbReference type="ARBA" id="ARBA00048798"/>
    </source>
</evidence>
<dbReference type="SUPFAM" id="SSF56752">
    <property type="entry name" value="D-aminoacid aminotransferase-like PLP-dependent enzymes"/>
    <property type="match status" value="1"/>
</dbReference>
<evidence type="ECO:0000256" key="4">
    <source>
        <dbReference type="ARBA" id="ARBA00004931"/>
    </source>
</evidence>
<comment type="cofactor">
    <cofactor evidence="1">
        <name>pyridoxal 5'-phosphate</name>
        <dbReference type="ChEBI" id="CHEBI:597326"/>
    </cofactor>
</comment>
<dbReference type="Gene3D" id="3.20.10.10">
    <property type="entry name" value="D-amino Acid Aminotransferase, subunit A, domain 2"/>
    <property type="match status" value="1"/>
</dbReference>
<comment type="pathway">
    <text evidence="4">Amino-acid biosynthesis; L-valine biosynthesis; L-valine from pyruvate: step 4/4.</text>
</comment>
<organism evidence="17 18">
    <name type="scientific">Pseudopedobacter saltans</name>
    <dbReference type="NCBI Taxonomy" id="151895"/>
    <lineage>
        <taxon>Bacteria</taxon>
        <taxon>Pseudomonadati</taxon>
        <taxon>Bacteroidota</taxon>
        <taxon>Sphingobacteriia</taxon>
        <taxon>Sphingobacteriales</taxon>
        <taxon>Sphingobacteriaceae</taxon>
        <taxon>Pseudopedobacter</taxon>
    </lineage>
</organism>
<evidence type="ECO:0000256" key="16">
    <source>
        <dbReference type="PIRSR" id="PIRSR006468-1"/>
    </source>
</evidence>
<comment type="pathway">
    <text evidence="3">Amino-acid biosynthesis; L-isoleucine biosynthesis; L-isoleucine from 2-oxobutanoate: step 4/4.</text>
</comment>
<evidence type="ECO:0000256" key="8">
    <source>
        <dbReference type="ARBA" id="ARBA00022576"/>
    </source>
</evidence>
<comment type="function">
    <text evidence="2">Acts on leucine, isoleucine and valine.</text>
</comment>
<evidence type="ECO:0000256" key="7">
    <source>
        <dbReference type="ARBA" id="ARBA00013053"/>
    </source>
</evidence>
<reference evidence="17 18" key="1">
    <citation type="submission" date="2017-11" db="EMBL/GenBank/DDBJ databases">
        <title>Infants hospitalized years apart are colonized by the same room-sourced microbial strains.</title>
        <authorList>
            <person name="Brooks B."/>
            <person name="Olm M.R."/>
            <person name="Firek B.A."/>
            <person name="Baker R."/>
            <person name="Thomas B.C."/>
            <person name="Morowitz M.J."/>
            <person name="Banfield J.F."/>
        </authorList>
    </citation>
    <scope>NUCLEOTIDE SEQUENCE [LARGE SCALE GENOMIC DNA]</scope>
    <source>
        <strain evidence="17">S2_009_000_R2_76</strain>
    </source>
</reference>
<dbReference type="AlphaFoldDB" id="A0A2W5EBU4"/>
<evidence type="ECO:0000256" key="10">
    <source>
        <dbReference type="ARBA" id="ARBA00022679"/>
    </source>
</evidence>
<dbReference type="CDD" id="cd01557">
    <property type="entry name" value="BCAT_beta_family"/>
    <property type="match status" value="1"/>
</dbReference>
<evidence type="ECO:0000256" key="9">
    <source>
        <dbReference type="ARBA" id="ARBA00022605"/>
    </source>
</evidence>
<dbReference type="UniPathway" id="UPA00049">
    <property type="reaction ID" value="UER00062"/>
</dbReference>
<dbReference type="GO" id="GO:0004084">
    <property type="term" value="F:branched-chain-amino-acid transaminase activity"/>
    <property type="evidence" value="ECO:0007669"/>
    <property type="project" value="UniProtKB-EC"/>
</dbReference>
<evidence type="ECO:0000256" key="12">
    <source>
        <dbReference type="ARBA" id="ARBA00023304"/>
    </source>
</evidence>
<dbReference type="InterPro" id="IPR043132">
    <property type="entry name" value="BCAT-like_C"/>
</dbReference>
<keyword evidence="8 17" id="KW-0032">Aminotransferase</keyword>
<evidence type="ECO:0000256" key="11">
    <source>
        <dbReference type="ARBA" id="ARBA00022898"/>
    </source>
</evidence>
<dbReference type="Gene3D" id="3.30.470.10">
    <property type="match status" value="1"/>
</dbReference>
<dbReference type="PANTHER" id="PTHR11825:SF44">
    <property type="entry name" value="BRANCHED-CHAIN-AMINO-ACID AMINOTRANSFERASE"/>
    <property type="match status" value="1"/>
</dbReference>
<dbReference type="InterPro" id="IPR033939">
    <property type="entry name" value="BCAT_family"/>
</dbReference>
<sequence>MAEEYKIDVIKTENSKLKNTSFENLPFGKVFTDHMLVADYANGKWEKVQILPYGPITLDPAATVFHYGQEIFEGIKAFHNQDGNDYIFRPDMNWKRFNKSAVGLCMPEVPEEIFIGGLQKLIEIEREWIPTAPEHSLYIRPFMIASQAFLGVHPAKEYKFIIILSPSGPYFGKPAAIRIERHFTRSAKGGVGYSKNGGNYAASLKAVQKAEQDGYDQVLWTAPNEHKYIQEVGAMNVMFIIDNVAVTPELDGTILDGVTRNSVITVLKDNGYKVEERPISVDELEEAYKAGKLTEAFGTGTAAVISPIGKLELSENTIIQFDVEKFEIAKKIKSTLDDIRLGKVADTHNWLLKV</sequence>
<dbReference type="PIRSF" id="PIRSF006468">
    <property type="entry name" value="BCAT1"/>
    <property type="match status" value="1"/>
</dbReference>
<keyword evidence="11" id="KW-0663">Pyridoxal phosphate</keyword>
<dbReference type="InterPro" id="IPR001544">
    <property type="entry name" value="Aminotrans_IV"/>
</dbReference>
<evidence type="ECO:0000256" key="15">
    <source>
        <dbReference type="ARBA" id="ARBA00049229"/>
    </source>
</evidence>
<evidence type="ECO:0000256" key="13">
    <source>
        <dbReference type="ARBA" id="ARBA00048212"/>
    </source>
</evidence>
<keyword evidence="9" id="KW-0028">Amino-acid biosynthesis</keyword>
<dbReference type="UniPathway" id="UPA00048">
    <property type="reaction ID" value="UER00073"/>
</dbReference>
<evidence type="ECO:0000313" key="18">
    <source>
        <dbReference type="Proteomes" id="UP000249645"/>
    </source>
</evidence>
<dbReference type="InterPro" id="IPR036038">
    <property type="entry name" value="Aminotransferase-like"/>
</dbReference>
<comment type="catalytic activity">
    <reaction evidence="15">
        <text>L-leucine + 2-oxoglutarate = 4-methyl-2-oxopentanoate + L-glutamate</text>
        <dbReference type="Rhea" id="RHEA:18321"/>
        <dbReference type="ChEBI" id="CHEBI:16810"/>
        <dbReference type="ChEBI" id="CHEBI:17865"/>
        <dbReference type="ChEBI" id="CHEBI:29985"/>
        <dbReference type="ChEBI" id="CHEBI:57427"/>
        <dbReference type="EC" id="2.6.1.42"/>
    </reaction>
</comment>
<dbReference type="EMBL" id="QFOI01000512">
    <property type="protein sequence ID" value="PZP41501.1"/>
    <property type="molecule type" value="Genomic_DNA"/>
</dbReference>
<dbReference type="InterPro" id="IPR043131">
    <property type="entry name" value="BCAT-like_N"/>
</dbReference>
<comment type="caution">
    <text evidence="17">The sequence shown here is derived from an EMBL/GenBank/DDBJ whole genome shotgun (WGS) entry which is preliminary data.</text>
</comment>
<keyword evidence="12" id="KW-0100">Branched-chain amino acid biosynthesis</keyword>